<evidence type="ECO:0000313" key="2">
    <source>
        <dbReference type="Proteomes" id="UP001254165"/>
    </source>
</evidence>
<dbReference type="RefSeq" id="WP_315626322.1">
    <property type="nucleotide sequence ID" value="NZ_JAUHMF010000010.1"/>
</dbReference>
<organism evidence="1 2">
    <name type="scientific">Thermanaerothrix solaris</name>
    <dbReference type="NCBI Taxonomy" id="3058434"/>
    <lineage>
        <taxon>Bacteria</taxon>
        <taxon>Bacillati</taxon>
        <taxon>Chloroflexota</taxon>
        <taxon>Anaerolineae</taxon>
        <taxon>Anaerolineales</taxon>
        <taxon>Anaerolineaceae</taxon>
        <taxon>Thermanaerothrix</taxon>
    </lineage>
</organism>
<keyword evidence="1" id="KW-0614">Plasmid</keyword>
<keyword evidence="2" id="KW-1185">Reference proteome</keyword>
<evidence type="ECO:0000313" key="1">
    <source>
        <dbReference type="EMBL" id="MDT8899539.1"/>
    </source>
</evidence>
<protein>
    <submittedName>
        <fullName evidence="1">Uncharacterized protein</fullName>
    </submittedName>
</protein>
<comment type="caution">
    <text evidence="1">The sequence shown here is derived from an EMBL/GenBank/DDBJ whole genome shotgun (WGS) entry which is preliminary data.</text>
</comment>
<dbReference type="EMBL" id="JAUHMF010000010">
    <property type="protein sequence ID" value="MDT8899539.1"/>
    <property type="molecule type" value="Genomic_DNA"/>
</dbReference>
<reference evidence="1 2" key="1">
    <citation type="submission" date="2023-07" db="EMBL/GenBank/DDBJ databases">
        <title>Novel species of Thermanaerothrix with wide hydrolytic capabilities.</title>
        <authorList>
            <person name="Zayulina K.S."/>
            <person name="Podosokorskaya O.A."/>
            <person name="Elcheninov A.G."/>
        </authorList>
    </citation>
    <scope>NUCLEOTIDE SEQUENCE [LARGE SCALE GENOMIC DNA]</scope>
    <source>
        <strain evidence="1 2">4228-RoL</strain>
        <plasmid evidence="1">p4228-RoL</plasmid>
    </source>
</reference>
<accession>A0ABU3NRT8</accession>
<sequence>MSGYRFLLANYTNEDLLVAEVAIAETLIRRLLDAYVYVGQSDNAVLVRTMANVFEPGDAHGFENIEPCAPPAVTKDVVEFEVASRAWRVVYYDAEGRQYASAEFRPDEIGIRL</sequence>
<name>A0ABU3NRT8_9CHLR</name>
<gene>
    <name evidence="1" type="ORF">QYE77_14840</name>
</gene>
<dbReference type="Proteomes" id="UP001254165">
    <property type="component" value="Unassembled WGS sequence"/>
</dbReference>
<geneLocation type="plasmid" evidence="1">
    <name>p4228-RoL</name>
</geneLocation>
<proteinExistence type="predicted"/>